<dbReference type="InterPro" id="IPR003653">
    <property type="entry name" value="Peptidase_C48_C"/>
</dbReference>
<dbReference type="GO" id="GO:0006508">
    <property type="term" value="P:proteolysis"/>
    <property type="evidence" value="ECO:0007669"/>
    <property type="project" value="UniProtKB-KW"/>
</dbReference>
<evidence type="ECO:0000259" key="3">
    <source>
        <dbReference type="Pfam" id="PF02902"/>
    </source>
</evidence>
<accession>A0A481YZZ9</accession>
<proteinExistence type="predicted"/>
<gene>
    <name evidence="4" type="ORF">LCMiAC01_01580</name>
</gene>
<reference evidence="4" key="1">
    <citation type="journal article" date="2019" name="MBio">
        <title>Virus Genomes from Deep Sea Sediments Expand the Ocean Megavirome and Support Independent Origins of Viral Gigantism.</title>
        <authorList>
            <person name="Backstrom D."/>
            <person name="Yutin N."/>
            <person name="Jorgensen S.L."/>
            <person name="Dharamshi J."/>
            <person name="Homa F."/>
            <person name="Zaremba-Niedwiedzka K."/>
            <person name="Spang A."/>
            <person name="Wolf Y.I."/>
            <person name="Koonin E.V."/>
            <person name="Ettema T.J."/>
        </authorList>
    </citation>
    <scope>NUCLEOTIDE SEQUENCE</scope>
</reference>
<name>A0A481YZZ9_9VIRU</name>
<dbReference type="SUPFAM" id="SSF54001">
    <property type="entry name" value="Cysteine proteinases"/>
    <property type="match status" value="1"/>
</dbReference>
<evidence type="ECO:0000256" key="1">
    <source>
        <dbReference type="ARBA" id="ARBA00022670"/>
    </source>
</evidence>
<sequence>MNKSIVVPKDQRCSPSYNFKDGSCIPIDLMVAMAKAYNKYNPDNKISLKSNLHTLVPHKYKAYLIKQLKKDDRLGQVCDSQRCWIKQDYINAMQSSYREELTRNVFRPKGPQGKFEWLGTFNVQDVMEQYEKKYPDFIFMGAVPIDFDDFPEYGIKDLDFDDLLNNKKKSKIGVVFNLDKRNESGSHWVALYADLNKGRIYFSDSNGIKPKPRIRKFMRRIARYSKKLGKNPIVDHNKTQHQSGGNACGIYSLNFIIKMLEGGSFEDYQNNKIKDKEMNINRDVYFT</sequence>
<evidence type="ECO:0000313" key="4">
    <source>
        <dbReference type="EMBL" id="QBK88481.1"/>
    </source>
</evidence>
<dbReference type="GO" id="GO:0008234">
    <property type="term" value="F:cysteine-type peptidase activity"/>
    <property type="evidence" value="ECO:0007669"/>
    <property type="project" value="InterPro"/>
</dbReference>
<dbReference type="EMBL" id="MK500390">
    <property type="protein sequence ID" value="QBK88481.1"/>
    <property type="molecule type" value="Genomic_DNA"/>
</dbReference>
<dbReference type="Pfam" id="PF02902">
    <property type="entry name" value="Peptidase_C48"/>
    <property type="match status" value="1"/>
</dbReference>
<keyword evidence="1 4" id="KW-0645">Protease</keyword>
<evidence type="ECO:0000256" key="2">
    <source>
        <dbReference type="ARBA" id="ARBA00022801"/>
    </source>
</evidence>
<feature type="domain" description="Ubiquitin-like protease family profile" evidence="3">
    <location>
        <begin position="168"/>
        <end position="282"/>
    </location>
</feature>
<protein>
    <submittedName>
        <fullName evidence="4">Ulp1 protease</fullName>
    </submittedName>
</protein>
<dbReference type="Gene3D" id="3.40.395.10">
    <property type="entry name" value="Adenoviral Proteinase, Chain A"/>
    <property type="match status" value="1"/>
</dbReference>
<dbReference type="InterPro" id="IPR038765">
    <property type="entry name" value="Papain-like_cys_pep_sf"/>
</dbReference>
<organism evidence="4">
    <name type="scientific">Mimivirus LCMiAC01</name>
    <dbReference type="NCBI Taxonomy" id="2506608"/>
    <lineage>
        <taxon>Viruses</taxon>
        <taxon>Varidnaviria</taxon>
        <taxon>Bamfordvirae</taxon>
        <taxon>Nucleocytoviricota</taxon>
        <taxon>Megaviricetes</taxon>
        <taxon>Imitervirales</taxon>
        <taxon>Mimiviridae</taxon>
        <taxon>Klosneuvirinae</taxon>
    </lineage>
</organism>
<keyword evidence="2" id="KW-0378">Hydrolase</keyword>